<dbReference type="EMBL" id="JBBWWR010000006">
    <property type="protein sequence ID" value="KAK8965177.1"/>
    <property type="molecule type" value="Genomic_DNA"/>
</dbReference>
<organism evidence="1 2">
    <name type="scientific">Platanthera guangdongensis</name>
    <dbReference type="NCBI Taxonomy" id="2320717"/>
    <lineage>
        <taxon>Eukaryota</taxon>
        <taxon>Viridiplantae</taxon>
        <taxon>Streptophyta</taxon>
        <taxon>Embryophyta</taxon>
        <taxon>Tracheophyta</taxon>
        <taxon>Spermatophyta</taxon>
        <taxon>Magnoliopsida</taxon>
        <taxon>Liliopsida</taxon>
        <taxon>Asparagales</taxon>
        <taxon>Orchidaceae</taxon>
        <taxon>Orchidoideae</taxon>
        <taxon>Orchideae</taxon>
        <taxon>Orchidinae</taxon>
        <taxon>Platanthera</taxon>
    </lineage>
</organism>
<protein>
    <submittedName>
        <fullName evidence="1">Uncharacterized protein</fullName>
    </submittedName>
</protein>
<gene>
    <name evidence="1" type="ORF">KSP40_PGU016888</name>
</gene>
<reference evidence="1 2" key="1">
    <citation type="journal article" date="2022" name="Nat. Plants">
        <title>Genomes of leafy and leafless Platanthera orchids illuminate the evolution of mycoheterotrophy.</title>
        <authorList>
            <person name="Li M.H."/>
            <person name="Liu K.W."/>
            <person name="Li Z."/>
            <person name="Lu H.C."/>
            <person name="Ye Q.L."/>
            <person name="Zhang D."/>
            <person name="Wang J.Y."/>
            <person name="Li Y.F."/>
            <person name="Zhong Z.M."/>
            <person name="Liu X."/>
            <person name="Yu X."/>
            <person name="Liu D.K."/>
            <person name="Tu X.D."/>
            <person name="Liu B."/>
            <person name="Hao Y."/>
            <person name="Liao X.Y."/>
            <person name="Jiang Y.T."/>
            <person name="Sun W.H."/>
            <person name="Chen J."/>
            <person name="Chen Y.Q."/>
            <person name="Ai Y."/>
            <person name="Zhai J.W."/>
            <person name="Wu S.S."/>
            <person name="Zhou Z."/>
            <person name="Hsiao Y.Y."/>
            <person name="Wu W.L."/>
            <person name="Chen Y.Y."/>
            <person name="Lin Y.F."/>
            <person name="Hsu J.L."/>
            <person name="Li C.Y."/>
            <person name="Wang Z.W."/>
            <person name="Zhao X."/>
            <person name="Zhong W.Y."/>
            <person name="Ma X.K."/>
            <person name="Ma L."/>
            <person name="Huang J."/>
            <person name="Chen G.Z."/>
            <person name="Huang M.Z."/>
            <person name="Huang L."/>
            <person name="Peng D.H."/>
            <person name="Luo Y.B."/>
            <person name="Zou S.Q."/>
            <person name="Chen S.P."/>
            <person name="Lan S."/>
            <person name="Tsai W.C."/>
            <person name="Van de Peer Y."/>
            <person name="Liu Z.J."/>
        </authorList>
    </citation>
    <scope>NUCLEOTIDE SEQUENCE [LARGE SCALE GENOMIC DNA]</scope>
    <source>
        <strain evidence="1">Lor288</strain>
    </source>
</reference>
<accession>A0ABR2MLY6</accession>
<name>A0ABR2MLY6_9ASPA</name>
<proteinExistence type="predicted"/>
<dbReference type="Proteomes" id="UP001412067">
    <property type="component" value="Unassembled WGS sequence"/>
</dbReference>
<evidence type="ECO:0000313" key="1">
    <source>
        <dbReference type="EMBL" id="KAK8965177.1"/>
    </source>
</evidence>
<evidence type="ECO:0000313" key="2">
    <source>
        <dbReference type="Proteomes" id="UP001412067"/>
    </source>
</evidence>
<comment type="caution">
    <text evidence="1">The sequence shown here is derived from an EMBL/GenBank/DDBJ whole genome shotgun (WGS) entry which is preliminary data.</text>
</comment>
<keyword evidence="2" id="KW-1185">Reference proteome</keyword>
<sequence>MGIRVRSVQIRPGTEGEGCLEGPEGSAGLLGGEIVEGREERWRGAPRPSTAVRGANSAVVCRSAHRPIGAPRMTAPPTTA</sequence>